<feature type="compositionally biased region" description="Acidic residues" evidence="1">
    <location>
        <begin position="141"/>
        <end position="150"/>
    </location>
</feature>
<gene>
    <name evidence="2" type="ORF">DM02DRAFT_511038</name>
</gene>
<evidence type="ECO:0000313" key="3">
    <source>
        <dbReference type="Proteomes" id="UP000244855"/>
    </source>
</evidence>
<sequence length="420" mass="44272">MTSHTSTAPSSSSPTTPPSGNHENASLRVPDIVDSWVEIGSRPSSSSLSSAADNDIVTTGLRVQHDSNLHRQRRRSRNYGQFRVGTGHRVASGGGDNSSQEEYDESESESDRVMTSSSEGIGPSPLRNPYSQASSDTMSEREDDDDDDENATAVNYPRSSRRQFAPRPNAFSHPSTQPAIRSQSGTAYAPRRPAPRNSTQRHSYPSHSPYNVLSPNAQAEHDEVLRASLSTLLSAAAAVRGLPKPGQPARNVTSTNSTRVDPTTLRMVPESVVLGDIVEESSNRTVSTGAPSTSSPRTASTSPSDQSKRKASPPPSISTGNSPASKDRRAVKKARRVGPMIDEISPTLLTWVISASVLAIVGVVSFSTGYSLGKEAGHAEAAGQLGGAAGACSKEAGSAVRSSGMGLKRLRWTGGSGVRV</sequence>
<dbReference type="EMBL" id="KZ805301">
    <property type="protein sequence ID" value="PVI08048.1"/>
    <property type="molecule type" value="Genomic_DNA"/>
</dbReference>
<feature type="compositionally biased region" description="Low complexity" evidence="1">
    <location>
        <begin position="287"/>
        <end position="304"/>
    </location>
</feature>
<feature type="compositionally biased region" description="Polar residues" evidence="1">
    <location>
        <begin position="172"/>
        <end position="186"/>
    </location>
</feature>
<evidence type="ECO:0000313" key="2">
    <source>
        <dbReference type="EMBL" id="PVI08048.1"/>
    </source>
</evidence>
<feature type="compositionally biased region" description="Acidic residues" evidence="1">
    <location>
        <begin position="99"/>
        <end position="108"/>
    </location>
</feature>
<organism evidence="2 3">
    <name type="scientific">Periconia macrospinosa</name>
    <dbReference type="NCBI Taxonomy" id="97972"/>
    <lineage>
        <taxon>Eukaryota</taxon>
        <taxon>Fungi</taxon>
        <taxon>Dikarya</taxon>
        <taxon>Ascomycota</taxon>
        <taxon>Pezizomycotina</taxon>
        <taxon>Dothideomycetes</taxon>
        <taxon>Pleosporomycetidae</taxon>
        <taxon>Pleosporales</taxon>
        <taxon>Massarineae</taxon>
        <taxon>Periconiaceae</taxon>
        <taxon>Periconia</taxon>
    </lineage>
</organism>
<feature type="compositionally biased region" description="Low complexity" evidence="1">
    <location>
        <begin position="1"/>
        <end position="14"/>
    </location>
</feature>
<dbReference type="AlphaFoldDB" id="A0A2V1EBR9"/>
<dbReference type="Proteomes" id="UP000244855">
    <property type="component" value="Unassembled WGS sequence"/>
</dbReference>
<proteinExistence type="predicted"/>
<accession>A0A2V1EBR9</accession>
<protein>
    <recommendedName>
        <fullName evidence="4">REJ domain-containing protein</fullName>
    </recommendedName>
</protein>
<feature type="region of interest" description="Disordered" evidence="1">
    <location>
        <begin position="241"/>
        <end position="335"/>
    </location>
</feature>
<feature type="region of interest" description="Disordered" evidence="1">
    <location>
        <begin position="62"/>
        <end position="219"/>
    </location>
</feature>
<keyword evidence="3" id="KW-1185">Reference proteome</keyword>
<reference evidence="2 3" key="1">
    <citation type="journal article" date="2018" name="Sci. Rep.">
        <title>Comparative genomics provides insights into the lifestyle and reveals functional heterogeneity of dark septate endophytic fungi.</title>
        <authorList>
            <person name="Knapp D.G."/>
            <person name="Nemeth J.B."/>
            <person name="Barry K."/>
            <person name="Hainaut M."/>
            <person name="Henrissat B."/>
            <person name="Johnson J."/>
            <person name="Kuo A."/>
            <person name="Lim J.H.P."/>
            <person name="Lipzen A."/>
            <person name="Nolan M."/>
            <person name="Ohm R.A."/>
            <person name="Tamas L."/>
            <person name="Grigoriev I.V."/>
            <person name="Spatafora J.W."/>
            <person name="Nagy L.G."/>
            <person name="Kovacs G.M."/>
        </authorList>
    </citation>
    <scope>NUCLEOTIDE SEQUENCE [LARGE SCALE GENOMIC DNA]</scope>
    <source>
        <strain evidence="2 3">DSE2036</strain>
    </source>
</reference>
<evidence type="ECO:0008006" key="4">
    <source>
        <dbReference type="Google" id="ProtNLM"/>
    </source>
</evidence>
<feature type="compositionally biased region" description="Polar residues" evidence="1">
    <location>
        <begin position="196"/>
        <end position="217"/>
    </location>
</feature>
<evidence type="ECO:0000256" key="1">
    <source>
        <dbReference type="SAM" id="MobiDB-lite"/>
    </source>
</evidence>
<feature type="compositionally biased region" description="Polar residues" evidence="1">
    <location>
        <begin position="250"/>
        <end position="261"/>
    </location>
</feature>
<feature type="region of interest" description="Disordered" evidence="1">
    <location>
        <begin position="1"/>
        <end position="29"/>
    </location>
</feature>
<name>A0A2V1EBR9_9PLEO</name>
<dbReference type="OrthoDB" id="5413188at2759"/>